<dbReference type="CDD" id="cd05312">
    <property type="entry name" value="NAD_bind_1_malic_enz"/>
    <property type="match status" value="1"/>
</dbReference>
<keyword evidence="5 11" id="KW-0560">Oxidoreductase</keyword>
<evidence type="ECO:0000256" key="2">
    <source>
        <dbReference type="ARBA" id="ARBA00008785"/>
    </source>
</evidence>
<evidence type="ECO:0000256" key="9">
    <source>
        <dbReference type="PIRSR" id="PIRSR000106-2"/>
    </source>
</evidence>
<protein>
    <recommendedName>
        <fullName evidence="11">Malic enzyme</fullName>
    </recommendedName>
</protein>
<dbReference type="GO" id="GO:0046872">
    <property type="term" value="F:metal ion binding"/>
    <property type="evidence" value="ECO:0007669"/>
    <property type="project" value="UniProtKB-KW"/>
</dbReference>
<evidence type="ECO:0000259" key="12">
    <source>
        <dbReference type="SMART" id="SM00919"/>
    </source>
</evidence>
<dbReference type="InterPro" id="IPR037062">
    <property type="entry name" value="Malic_N_dom_sf"/>
</dbReference>
<dbReference type="FunFam" id="3.40.50.10380:FF:000002">
    <property type="entry name" value="Malic enzyme"/>
    <property type="match status" value="1"/>
</dbReference>
<comment type="cofactor">
    <cofactor evidence="10">
        <name>Mg(2+)</name>
        <dbReference type="ChEBI" id="CHEBI:18420"/>
    </cofactor>
    <cofactor evidence="10">
        <name>Mn(2+)</name>
        <dbReference type="ChEBI" id="CHEBI:29035"/>
    </cofactor>
    <text evidence="10">Divalent metal cations. Prefers magnesium or manganese.</text>
</comment>
<dbReference type="GO" id="GO:0009507">
    <property type="term" value="C:chloroplast"/>
    <property type="evidence" value="ECO:0007669"/>
    <property type="project" value="TreeGrafter"/>
</dbReference>
<feature type="binding site" evidence="10">
    <location>
        <position position="306"/>
    </location>
    <ligand>
        <name>a divalent metal cation</name>
        <dbReference type="ChEBI" id="CHEBI:60240"/>
    </ligand>
</feature>
<dbReference type="GO" id="GO:0051287">
    <property type="term" value="F:NAD binding"/>
    <property type="evidence" value="ECO:0007669"/>
    <property type="project" value="InterPro"/>
</dbReference>
<feature type="active site" description="Proton donor" evidence="8">
    <location>
        <position position="139"/>
    </location>
</feature>
<dbReference type="PROSITE" id="PS00331">
    <property type="entry name" value="MALIC_ENZYMES"/>
    <property type="match status" value="1"/>
</dbReference>
<dbReference type="InterPro" id="IPR012302">
    <property type="entry name" value="Malic_NAD-bd"/>
</dbReference>
<organism evidence="14 15">
    <name type="scientific">Citrus x changshan-huyou</name>
    <dbReference type="NCBI Taxonomy" id="2935761"/>
    <lineage>
        <taxon>Eukaryota</taxon>
        <taxon>Viridiplantae</taxon>
        <taxon>Streptophyta</taxon>
        <taxon>Embryophyta</taxon>
        <taxon>Tracheophyta</taxon>
        <taxon>Spermatophyta</taxon>
        <taxon>Magnoliopsida</taxon>
        <taxon>eudicotyledons</taxon>
        <taxon>Gunneridae</taxon>
        <taxon>Pentapetalae</taxon>
        <taxon>rosids</taxon>
        <taxon>malvids</taxon>
        <taxon>Sapindales</taxon>
        <taxon>Rutaceae</taxon>
        <taxon>Aurantioideae</taxon>
        <taxon>Citrus</taxon>
    </lineage>
</organism>
<name>A0AAP0MIT5_9ROSI</name>
<evidence type="ECO:0000259" key="13">
    <source>
        <dbReference type="SMART" id="SM01274"/>
    </source>
</evidence>
<evidence type="ECO:0000256" key="4">
    <source>
        <dbReference type="ARBA" id="ARBA00022857"/>
    </source>
</evidence>
<dbReference type="SMART" id="SM00919">
    <property type="entry name" value="Malic_M"/>
    <property type="match status" value="1"/>
</dbReference>
<evidence type="ECO:0000256" key="5">
    <source>
        <dbReference type="ARBA" id="ARBA00023002"/>
    </source>
</evidence>
<comment type="cofactor">
    <cofactor evidence="1">
        <name>Mn(2+)</name>
        <dbReference type="ChEBI" id="CHEBI:29035"/>
    </cofactor>
</comment>
<reference evidence="14 15" key="1">
    <citation type="submission" date="2024-05" db="EMBL/GenBank/DDBJ databases">
        <title>Haplotype-resolved chromosome-level genome assembly of Huyou (Citrus changshanensis).</title>
        <authorList>
            <person name="Miao C."/>
            <person name="Chen W."/>
            <person name="Wu Y."/>
            <person name="Wang L."/>
            <person name="Zhao S."/>
            <person name="Grierson D."/>
            <person name="Xu C."/>
            <person name="Chen K."/>
        </authorList>
    </citation>
    <scope>NUCLEOTIDE SEQUENCE [LARGE SCALE GENOMIC DNA]</scope>
    <source>
        <strain evidence="14">01-14</strain>
        <tissue evidence="14">Leaf</tissue>
    </source>
</reference>
<dbReference type="AlphaFoldDB" id="A0AAP0MIT5"/>
<proteinExistence type="inferred from homology"/>
<evidence type="ECO:0000256" key="11">
    <source>
        <dbReference type="RuleBase" id="RU003426"/>
    </source>
</evidence>
<evidence type="ECO:0000313" key="15">
    <source>
        <dbReference type="Proteomes" id="UP001428341"/>
    </source>
</evidence>
<evidence type="ECO:0000256" key="1">
    <source>
        <dbReference type="ARBA" id="ARBA00001936"/>
    </source>
</evidence>
<dbReference type="Gene3D" id="3.40.50.10380">
    <property type="entry name" value="Malic enzyme, N-terminal domain"/>
    <property type="match status" value="1"/>
</dbReference>
<dbReference type="Gene3D" id="3.40.50.720">
    <property type="entry name" value="NAD(P)-binding Rossmann-like Domain"/>
    <property type="match status" value="1"/>
</dbReference>
<feature type="binding site" evidence="9">
    <location>
        <position position="447"/>
    </location>
    <ligand>
        <name>(S)-malate</name>
        <dbReference type="ChEBI" id="CHEBI:15589"/>
    </ligand>
</feature>
<dbReference type="GO" id="GO:0004473">
    <property type="term" value="F:malate dehydrogenase (decarboxylating) (NADP+) activity"/>
    <property type="evidence" value="ECO:0007669"/>
    <property type="project" value="UniProtKB-EC"/>
</dbReference>
<feature type="active site" description="Proton acceptor" evidence="8">
    <location>
        <position position="210"/>
    </location>
</feature>
<dbReference type="InterPro" id="IPR036291">
    <property type="entry name" value="NAD(P)-bd_dom_sf"/>
</dbReference>
<dbReference type="Pfam" id="PF03949">
    <property type="entry name" value="Malic_M"/>
    <property type="match status" value="1"/>
</dbReference>
<dbReference type="InterPro" id="IPR015884">
    <property type="entry name" value="Malic_enzyme_CS"/>
</dbReference>
<feature type="binding site" evidence="9">
    <location>
        <position position="491"/>
    </location>
    <ligand>
        <name>(S)-malate</name>
        <dbReference type="ChEBI" id="CHEBI:15589"/>
    </ligand>
</feature>
<keyword evidence="15" id="KW-1185">Reference proteome</keyword>
<comment type="similarity">
    <text evidence="2 11">Belongs to the malic enzymes family.</text>
</comment>
<dbReference type="GO" id="GO:0006108">
    <property type="term" value="P:malate metabolic process"/>
    <property type="evidence" value="ECO:0007669"/>
    <property type="project" value="TreeGrafter"/>
</dbReference>
<dbReference type="InterPro" id="IPR046346">
    <property type="entry name" value="Aminoacid_DH-like_N_sf"/>
</dbReference>
<dbReference type="InterPro" id="IPR012301">
    <property type="entry name" value="Malic_N_dom"/>
</dbReference>
<dbReference type="PANTHER" id="PTHR23406:SF89">
    <property type="entry name" value="NADP-DEPENDENT MALIC ENZYME 1"/>
    <property type="match status" value="1"/>
</dbReference>
<dbReference type="EMBL" id="JBCGBO010000004">
    <property type="protein sequence ID" value="KAK9208591.1"/>
    <property type="molecule type" value="Genomic_DNA"/>
</dbReference>
<feature type="binding site" evidence="9">
    <location>
        <position position="192"/>
    </location>
    <ligand>
        <name>(S)-malate</name>
        <dbReference type="ChEBI" id="CHEBI:15589"/>
    </ligand>
</feature>
<gene>
    <name evidence="14" type="ORF">WN944_000949</name>
</gene>
<evidence type="ECO:0000313" key="14">
    <source>
        <dbReference type="EMBL" id="KAK9208591.1"/>
    </source>
</evidence>
<keyword evidence="4" id="KW-0521">NADP</keyword>
<feature type="binding site" evidence="10">
    <location>
        <position position="283"/>
    </location>
    <ligand>
        <name>a divalent metal cation</name>
        <dbReference type="ChEBI" id="CHEBI:60240"/>
    </ligand>
</feature>
<accession>A0AAP0MIT5</accession>
<feature type="binding site" evidence="10">
    <location>
        <position position="282"/>
    </location>
    <ligand>
        <name>a divalent metal cation</name>
        <dbReference type="ChEBI" id="CHEBI:60240"/>
    </ligand>
</feature>
<dbReference type="Proteomes" id="UP001428341">
    <property type="component" value="Unassembled WGS sequence"/>
</dbReference>
<dbReference type="PANTHER" id="PTHR23406">
    <property type="entry name" value="MALIC ENZYME-RELATED"/>
    <property type="match status" value="1"/>
</dbReference>
<dbReference type="PIRSF" id="PIRSF000106">
    <property type="entry name" value="ME"/>
    <property type="match status" value="1"/>
</dbReference>
<dbReference type="Pfam" id="PF00390">
    <property type="entry name" value="malic"/>
    <property type="match status" value="1"/>
</dbReference>
<sequence length="591" mass="65330">MESTMKEMRDGASVLDFDSKSTVEGGVEDVYGEDRATEDQLVTPWTISVASGYCLLRDPRHNKGLAFTEKERDAHYLRGLLPPAVISQQLQEKKLMNSIRQYEVPLQKYVAMMELEERNERLFYKLLIDNVEELLPVVYTPTVGEACQKYGSIFRRPQGLYISLKEKGKILEVLKNWPERSIQVIVVTDGERILGLGDLGCQGMGIPVGKLALYTALGGIRPSACLPVTIDVGTNNEQLLKDEFYIGLRQRRATGQEYAELLDEFMSAVKQNYGEKVLIQFEDFANHNAFELLAKYGTTHLVFNDDIQGTASVVLAGVVAALKLIGGTLAEHRFLFLGAGEAGTGIAELIALEISKQTKAPVEETRKKICLVDSKGLIVSSRKDSLQHFKKPWAHEHEPVNNLLDAVKVIKPTILIGSSGVGRTFTKEVIEAMASFNEKPLILALSNPTSQSECTAEEAYTWSKGRAIFASGSPFDPFEYNGKVFVPGQANNAYIFPGFGLGLVISGAIRVHDDMLLAASEALAKQVTEENFEKGLIYPPFSNIRKISANIAANVAAKAYELGVATRLPRPQNLVKCAESCMYTPVYRNYR</sequence>
<evidence type="ECO:0000256" key="10">
    <source>
        <dbReference type="PIRSR" id="PIRSR000106-3"/>
    </source>
</evidence>
<comment type="catalytic activity">
    <reaction evidence="7">
        <text>oxaloacetate + H(+) = pyruvate + CO2</text>
        <dbReference type="Rhea" id="RHEA:15641"/>
        <dbReference type="ChEBI" id="CHEBI:15361"/>
        <dbReference type="ChEBI" id="CHEBI:15378"/>
        <dbReference type="ChEBI" id="CHEBI:16452"/>
        <dbReference type="ChEBI" id="CHEBI:16526"/>
        <dbReference type="EC" id="1.1.1.40"/>
    </reaction>
</comment>
<comment type="caution">
    <text evidence="14">The sequence shown here is derived from an EMBL/GenBank/DDBJ whole genome shotgun (WGS) entry which is preliminary data.</text>
</comment>
<dbReference type="SMART" id="SM01274">
    <property type="entry name" value="malic"/>
    <property type="match status" value="1"/>
</dbReference>
<dbReference type="InterPro" id="IPR001891">
    <property type="entry name" value="Malic_OxRdtase"/>
</dbReference>
<dbReference type="PRINTS" id="PR00072">
    <property type="entry name" value="MALOXRDTASE"/>
</dbReference>
<dbReference type="SUPFAM" id="SSF51735">
    <property type="entry name" value="NAD(P)-binding Rossmann-fold domains"/>
    <property type="match status" value="1"/>
</dbReference>
<keyword evidence="3 10" id="KW-0479">Metal-binding</keyword>
<evidence type="ECO:0000256" key="3">
    <source>
        <dbReference type="ARBA" id="ARBA00022723"/>
    </source>
</evidence>
<dbReference type="NCBIfam" id="NF010052">
    <property type="entry name" value="PRK13529.1"/>
    <property type="match status" value="1"/>
</dbReference>
<comment type="catalytic activity">
    <reaction evidence="6">
        <text>(S)-malate + NADP(+) = pyruvate + CO2 + NADPH</text>
        <dbReference type="Rhea" id="RHEA:18253"/>
        <dbReference type="ChEBI" id="CHEBI:15361"/>
        <dbReference type="ChEBI" id="CHEBI:15589"/>
        <dbReference type="ChEBI" id="CHEBI:16526"/>
        <dbReference type="ChEBI" id="CHEBI:57783"/>
        <dbReference type="ChEBI" id="CHEBI:58349"/>
        <dbReference type="EC" id="1.1.1.40"/>
    </reaction>
</comment>
<dbReference type="SUPFAM" id="SSF53223">
    <property type="entry name" value="Aminoacid dehydrogenase-like, N-terminal domain"/>
    <property type="match status" value="1"/>
</dbReference>
<feature type="domain" description="Malic enzyme NAD-binding" evidence="12">
    <location>
        <begin position="307"/>
        <end position="560"/>
    </location>
</feature>
<evidence type="ECO:0000256" key="7">
    <source>
        <dbReference type="ARBA" id="ARBA00051384"/>
    </source>
</evidence>
<feature type="domain" description="Malic enzyme N-terminal" evidence="13">
    <location>
        <begin position="116"/>
        <end position="297"/>
    </location>
</feature>
<evidence type="ECO:0000256" key="6">
    <source>
        <dbReference type="ARBA" id="ARBA00050924"/>
    </source>
</evidence>
<dbReference type="FunFam" id="3.40.50.720:FF:000067">
    <property type="entry name" value="Malic enzyme"/>
    <property type="match status" value="1"/>
</dbReference>
<evidence type="ECO:0000256" key="8">
    <source>
        <dbReference type="PIRSR" id="PIRSR000106-1"/>
    </source>
</evidence>